<evidence type="ECO:0000313" key="2">
    <source>
        <dbReference type="Proteomes" id="UP000801492"/>
    </source>
</evidence>
<organism evidence="1 2">
    <name type="scientific">Ignelater luminosus</name>
    <name type="common">Cucubano</name>
    <name type="synonym">Pyrophorus luminosus</name>
    <dbReference type="NCBI Taxonomy" id="2038154"/>
    <lineage>
        <taxon>Eukaryota</taxon>
        <taxon>Metazoa</taxon>
        <taxon>Ecdysozoa</taxon>
        <taxon>Arthropoda</taxon>
        <taxon>Hexapoda</taxon>
        <taxon>Insecta</taxon>
        <taxon>Pterygota</taxon>
        <taxon>Neoptera</taxon>
        <taxon>Endopterygota</taxon>
        <taxon>Coleoptera</taxon>
        <taxon>Polyphaga</taxon>
        <taxon>Elateriformia</taxon>
        <taxon>Elateroidea</taxon>
        <taxon>Elateridae</taxon>
        <taxon>Agrypninae</taxon>
        <taxon>Pyrophorini</taxon>
        <taxon>Ignelater</taxon>
    </lineage>
</organism>
<keyword evidence="2" id="KW-1185">Reference proteome</keyword>
<dbReference type="EMBL" id="VTPC01089728">
    <property type="protein sequence ID" value="KAF2885741.1"/>
    <property type="molecule type" value="Genomic_DNA"/>
</dbReference>
<gene>
    <name evidence="1" type="ORF">ILUMI_20445</name>
</gene>
<comment type="caution">
    <text evidence="1">The sequence shown here is derived from an EMBL/GenBank/DDBJ whole genome shotgun (WGS) entry which is preliminary data.</text>
</comment>
<dbReference type="Proteomes" id="UP000801492">
    <property type="component" value="Unassembled WGS sequence"/>
</dbReference>
<sequence>MLAIIGGGDTNKTSYFISDISDYSDSNDKAEERVLAYETASEDEKEKNCFDDVIVKETDSDVSEAPEANKSEQLPIEPGSTVFGINPLTTVKRYSKTDNKKVEIQCPSASREYNKHMGRVDKAIIDLQANLNDGTVYKFDCQTRNKKSMLLKNFRSDLANACVGKPK</sequence>
<dbReference type="AlphaFoldDB" id="A0A8K0CHF8"/>
<proteinExistence type="predicted"/>
<accession>A0A8K0CHF8</accession>
<evidence type="ECO:0000313" key="1">
    <source>
        <dbReference type="EMBL" id="KAF2885741.1"/>
    </source>
</evidence>
<name>A0A8K0CHF8_IGNLU</name>
<protein>
    <submittedName>
        <fullName evidence="1">Uncharacterized protein</fullName>
    </submittedName>
</protein>
<reference evidence="1" key="1">
    <citation type="submission" date="2019-08" db="EMBL/GenBank/DDBJ databases">
        <title>The genome of the North American firefly Photinus pyralis.</title>
        <authorList>
            <consortium name="Photinus pyralis genome working group"/>
            <person name="Fallon T.R."/>
            <person name="Sander Lower S.E."/>
            <person name="Weng J.-K."/>
        </authorList>
    </citation>
    <scope>NUCLEOTIDE SEQUENCE</scope>
    <source>
        <strain evidence="1">TRF0915ILg1</strain>
        <tissue evidence="1">Whole body</tissue>
    </source>
</reference>